<organism evidence="13 14">
    <name type="scientific">Brenneria corticis</name>
    <dbReference type="NCBI Taxonomy" id="2173106"/>
    <lineage>
        <taxon>Bacteria</taxon>
        <taxon>Pseudomonadati</taxon>
        <taxon>Pseudomonadota</taxon>
        <taxon>Gammaproteobacteria</taxon>
        <taxon>Enterobacterales</taxon>
        <taxon>Pectobacteriaceae</taxon>
        <taxon>Brenneria</taxon>
    </lineage>
</organism>
<dbReference type="SUPFAM" id="SSF52016">
    <property type="entry name" value="LeuD/IlvD-like"/>
    <property type="match status" value="1"/>
</dbReference>
<gene>
    <name evidence="9" type="primary">edd</name>
    <name evidence="13" type="ORF">DDT56_07605</name>
</gene>
<dbReference type="UniPathway" id="UPA00226"/>
<dbReference type="AlphaFoldDB" id="A0A2U1U6T4"/>
<dbReference type="NCBIfam" id="TIGR01196">
    <property type="entry name" value="edd"/>
    <property type="match status" value="1"/>
</dbReference>
<evidence type="ECO:0000256" key="3">
    <source>
        <dbReference type="ARBA" id="ARBA00022723"/>
    </source>
</evidence>
<dbReference type="HAMAP" id="MF_02094">
    <property type="entry name" value="Edd"/>
    <property type="match status" value="1"/>
</dbReference>
<keyword evidence="8 9" id="KW-0119">Carbohydrate metabolism</keyword>
<evidence type="ECO:0000313" key="13">
    <source>
        <dbReference type="EMBL" id="PWC17376.1"/>
    </source>
</evidence>
<evidence type="ECO:0000259" key="12">
    <source>
        <dbReference type="Pfam" id="PF24877"/>
    </source>
</evidence>
<comment type="catalytic activity">
    <reaction evidence="9">
        <text>6-phospho-D-gluconate = 2-dehydro-3-deoxy-6-phospho-D-gluconate + H2O</text>
        <dbReference type="Rhea" id="RHEA:17277"/>
        <dbReference type="ChEBI" id="CHEBI:15377"/>
        <dbReference type="ChEBI" id="CHEBI:57569"/>
        <dbReference type="ChEBI" id="CHEBI:58759"/>
        <dbReference type="EC" id="4.2.1.12"/>
    </reaction>
</comment>
<comment type="caution">
    <text evidence="13">The sequence shown here is derived from an EMBL/GenBank/DDBJ whole genome shotgun (WGS) entry which is preliminary data.</text>
</comment>
<keyword evidence="5 9" id="KW-0411">Iron-sulfur</keyword>
<feature type="binding site" evidence="9">
    <location>
        <position position="154"/>
    </location>
    <ligand>
        <name>[4Fe-4S] cluster</name>
        <dbReference type="ChEBI" id="CHEBI:49883"/>
    </ligand>
</feature>
<evidence type="ECO:0000313" key="14">
    <source>
        <dbReference type="Proteomes" id="UP000296159"/>
    </source>
</evidence>
<dbReference type="InterPro" id="IPR004786">
    <property type="entry name" value="6-phosphgluc_deHydtase"/>
</dbReference>
<dbReference type="InterPro" id="IPR000581">
    <property type="entry name" value="ILV_EDD_N"/>
</dbReference>
<proteinExistence type="inferred from homology"/>
<keyword evidence="4 9" id="KW-0408">Iron</keyword>
<evidence type="ECO:0000256" key="1">
    <source>
        <dbReference type="ARBA" id="ARBA00006486"/>
    </source>
</evidence>
<feature type="binding site" evidence="9">
    <location>
        <position position="221"/>
    </location>
    <ligand>
        <name>[4Fe-4S] cluster</name>
        <dbReference type="ChEBI" id="CHEBI:49883"/>
    </ligand>
</feature>
<dbReference type="Proteomes" id="UP000296159">
    <property type="component" value="Unassembled WGS sequence"/>
</dbReference>
<dbReference type="InterPro" id="IPR042096">
    <property type="entry name" value="Dihydro-acid_dehy_C"/>
</dbReference>
<dbReference type="GO" id="GO:0019521">
    <property type="term" value="P:D-gluconate metabolic process"/>
    <property type="evidence" value="ECO:0007669"/>
    <property type="project" value="UniProtKB-KW"/>
</dbReference>
<evidence type="ECO:0000256" key="8">
    <source>
        <dbReference type="ARBA" id="ARBA00023277"/>
    </source>
</evidence>
<evidence type="ECO:0000256" key="5">
    <source>
        <dbReference type="ARBA" id="ARBA00023014"/>
    </source>
</evidence>
<evidence type="ECO:0000256" key="4">
    <source>
        <dbReference type="ARBA" id="ARBA00023004"/>
    </source>
</evidence>
<dbReference type="PROSITE" id="PS00886">
    <property type="entry name" value="ILVD_EDD_1"/>
    <property type="match status" value="1"/>
</dbReference>
<evidence type="ECO:0000259" key="11">
    <source>
        <dbReference type="Pfam" id="PF00920"/>
    </source>
</evidence>
<dbReference type="GO" id="GO:0005829">
    <property type="term" value="C:cytosol"/>
    <property type="evidence" value="ECO:0007669"/>
    <property type="project" value="TreeGrafter"/>
</dbReference>
<dbReference type="Gene3D" id="3.50.30.80">
    <property type="entry name" value="IlvD/EDD C-terminal domain-like"/>
    <property type="match status" value="1"/>
</dbReference>
<dbReference type="InterPro" id="IPR056740">
    <property type="entry name" value="ILV_EDD_C"/>
</dbReference>
<dbReference type="RefSeq" id="WP_136165851.1">
    <property type="nucleotide sequence ID" value="NZ_KZ819075.1"/>
</dbReference>
<dbReference type="GO" id="GO:0009255">
    <property type="term" value="P:Entner-Doudoroff pathway through 6-phosphogluconate"/>
    <property type="evidence" value="ECO:0007669"/>
    <property type="project" value="UniProtKB-UniRule"/>
</dbReference>
<comment type="similarity">
    <text evidence="1 9">Belongs to the IlvD/Edd family.</text>
</comment>
<dbReference type="InterPro" id="IPR037237">
    <property type="entry name" value="IlvD/EDD_N"/>
</dbReference>
<keyword evidence="3 9" id="KW-0479">Metal-binding</keyword>
<feature type="domain" description="Dihydroxy-acid/6-phosphogluconate dehydratase N-terminal" evidence="11">
    <location>
        <begin position="66"/>
        <end position="375"/>
    </location>
</feature>
<evidence type="ECO:0000256" key="7">
    <source>
        <dbReference type="ARBA" id="ARBA00023239"/>
    </source>
</evidence>
<evidence type="ECO:0000256" key="9">
    <source>
        <dbReference type="HAMAP-Rule" id="MF_02094"/>
    </source>
</evidence>
<comment type="cofactor">
    <cofactor evidence="9">
        <name>[4Fe-4S] cluster</name>
        <dbReference type="ChEBI" id="CHEBI:49883"/>
    </cofactor>
    <text evidence="9">Binds 1 [4Fe-4S] cluster.</text>
</comment>
<keyword evidence="14" id="KW-1185">Reference proteome</keyword>
<dbReference type="InterPro" id="IPR020558">
    <property type="entry name" value="DiOHA_6PGluconate_deHydtase_CS"/>
</dbReference>
<dbReference type="PROSITE" id="PS00887">
    <property type="entry name" value="ILVD_EDD_2"/>
    <property type="match status" value="1"/>
</dbReference>
<dbReference type="Pfam" id="PF24877">
    <property type="entry name" value="ILV_EDD_C"/>
    <property type="match status" value="1"/>
</dbReference>
<reference evidence="13 14" key="1">
    <citation type="submission" date="2018-04" db="EMBL/GenBank/DDBJ databases">
        <title>Brenneria corticis sp.nov.</title>
        <authorList>
            <person name="Li Y."/>
        </authorList>
    </citation>
    <scope>NUCLEOTIDE SEQUENCE [LARGE SCALE GENOMIC DNA]</scope>
    <source>
        <strain evidence="13 14">CFCC 11842</strain>
    </source>
</reference>
<dbReference type="PANTHER" id="PTHR43661">
    <property type="entry name" value="D-XYLONATE DEHYDRATASE"/>
    <property type="match status" value="1"/>
</dbReference>
<keyword evidence="6 9" id="KW-0311">Gluconate utilization</keyword>
<feature type="domain" description="Dihydroxy-acid/6-phosphogluconate dehydratase C-terminal" evidence="12">
    <location>
        <begin position="403"/>
        <end position="593"/>
    </location>
</feature>
<evidence type="ECO:0000256" key="10">
    <source>
        <dbReference type="NCBIfam" id="TIGR01196"/>
    </source>
</evidence>
<dbReference type="Pfam" id="PF00920">
    <property type="entry name" value="ILVD_EDD_N"/>
    <property type="match status" value="1"/>
</dbReference>
<accession>A0A2U1U6T4</accession>
<dbReference type="PANTHER" id="PTHR43661:SF1">
    <property type="entry name" value="PHOSPHOGLUCONATE DEHYDRATASE"/>
    <property type="match status" value="1"/>
</dbReference>
<dbReference type="EC" id="4.2.1.12" evidence="9 10"/>
<keyword evidence="2 9" id="KW-0004">4Fe-4S</keyword>
<dbReference type="GO" id="GO:0004456">
    <property type="term" value="F:phosphogluconate dehydratase activity"/>
    <property type="evidence" value="ECO:0007669"/>
    <property type="project" value="UniProtKB-UniRule"/>
</dbReference>
<dbReference type="GO" id="GO:0046872">
    <property type="term" value="F:metal ion binding"/>
    <property type="evidence" value="ECO:0007669"/>
    <property type="project" value="UniProtKB-KW"/>
</dbReference>
<sequence length="609" mass="65290">MHPVIRGVTERIRQRSEPTRRRYEAQMQRQAALGRPRTHLACGNLAHVIAACPQSQKSTLMDMTRCNVAIVTAYNDMLSAHQPYADYPRQIKAAVAALGHSAQVAGGVPAMCDGVTQGQDGMDLSLFSRDVIAQATAVALSHNAFDAALLLGICDKIAPGQLMGALSFGHLPTAFVPAGPMSTGIGNDEKVQVRQQYAARQVGREALQAIENQAYHSPGTCTFYGTANTNQLVFEAMGLMLPGSAFVAPGDPLRQLLTRETASLITTQIAAGSRYRPLWRIVDERALVNGLVALLASGGSTNHTLHLVAVARAAGLQIGWDDFSDLSDVVPLLARVYPNGPADINAFQQAGGVPLLLKHLDDRGLLNRDAQAFCGEFSAHFRRPVVDNDKLCWQRLDDTRLPDVIAPAGQAFSDSGGLKLLSGNLGRAVIKVSAVAPEHRVVEAPALVFDSQHEVEAAYKNGELQRDAVIVVRYSGPAANGMPELHKLMPILGNVQKAGYKVALVTDGRLSGASGKIPAALHVTPEAAKGGALARLRTGDRLLVDALAGRLEVLDDIGRRAAEKPDLQEQHRGMGRELFSLFRRNVSTAEQGATVLFPDDDEQQEVAVR</sequence>
<protein>
    <recommendedName>
        <fullName evidence="9 10">Phosphogluconate dehydratase</fullName>
        <ecNumber evidence="9 10">4.2.1.12</ecNumber>
    </recommendedName>
</protein>
<comment type="pathway">
    <text evidence="9">Carbohydrate metabolism; Entner-Doudoroff pathway.</text>
</comment>
<comment type="function">
    <text evidence="9">Catalyzes the dehydration of 6-phospho-D-gluconate to 2-dehydro-3-deoxy-6-phospho-D-gluconate.</text>
</comment>
<evidence type="ECO:0000256" key="6">
    <source>
        <dbReference type="ARBA" id="ARBA00023064"/>
    </source>
</evidence>
<name>A0A2U1U6T4_9GAMM</name>
<dbReference type="GO" id="GO:0051539">
    <property type="term" value="F:4 iron, 4 sulfur cluster binding"/>
    <property type="evidence" value="ECO:0007669"/>
    <property type="project" value="UniProtKB-UniRule"/>
</dbReference>
<dbReference type="SUPFAM" id="SSF143975">
    <property type="entry name" value="IlvD/EDD N-terminal domain-like"/>
    <property type="match status" value="1"/>
</dbReference>
<keyword evidence="7 9" id="KW-0456">Lyase</keyword>
<dbReference type="EMBL" id="QDKH01000007">
    <property type="protein sequence ID" value="PWC17376.1"/>
    <property type="molecule type" value="Genomic_DNA"/>
</dbReference>
<evidence type="ECO:0000256" key="2">
    <source>
        <dbReference type="ARBA" id="ARBA00022485"/>
    </source>
</evidence>